<dbReference type="RefSeq" id="WP_075248996.1">
    <property type="nucleotide sequence ID" value="NZ_MSGO01000019.1"/>
</dbReference>
<evidence type="ECO:0000259" key="6">
    <source>
        <dbReference type="Pfam" id="PF07291"/>
    </source>
</evidence>
<evidence type="ECO:0000256" key="5">
    <source>
        <dbReference type="SAM" id="Phobius"/>
    </source>
</evidence>
<evidence type="ECO:0000256" key="3">
    <source>
        <dbReference type="ARBA" id="ARBA00022989"/>
    </source>
</evidence>
<keyword evidence="4 5" id="KW-0472">Membrane</keyword>
<dbReference type="UniPathway" id="UPA00895"/>
<sequence>MVLSVFVNVFRFAVGCYFVKSGSDKLGKPSLFWKSIMNYDLVNARTARVLSSVIPPLEFFGGLLLAANIIPFAFSVLLVFLLSIFSFAMVAAMMRGNVPDCGCGVVKNAVSPLLVVRNIVLALMLLPTIFKGLEAPKGEEVSIAVITMIVVVIVAIMRGRALVR</sequence>
<organism evidence="7 9">
    <name type="scientific">Actinomyces oris</name>
    <dbReference type="NCBI Taxonomy" id="544580"/>
    <lineage>
        <taxon>Bacteria</taxon>
        <taxon>Bacillati</taxon>
        <taxon>Actinomycetota</taxon>
        <taxon>Actinomycetes</taxon>
        <taxon>Actinomycetales</taxon>
        <taxon>Actinomycetaceae</taxon>
        <taxon>Actinomyces</taxon>
    </lineage>
</organism>
<evidence type="ECO:0000313" key="8">
    <source>
        <dbReference type="EMBL" id="OLO48753.1"/>
    </source>
</evidence>
<dbReference type="GO" id="GO:0016020">
    <property type="term" value="C:membrane"/>
    <property type="evidence" value="ECO:0007669"/>
    <property type="project" value="UniProtKB-SubCell"/>
</dbReference>
<dbReference type="GO" id="GO:0030416">
    <property type="term" value="P:methylamine metabolic process"/>
    <property type="evidence" value="ECO:0007669"/>
    <property type="project" value="InterPro"/>
</dbReference>
<name>A0A1Q8I1Q6_9ACTO</name>
<protein>
    <recommendedName>
        <fullName evidence="6">Methylamine utilisation protein MauE domain-containing protein</fullName>
    </recommendedName>
</protein>
<comment type="subcellular location">
    <subcellularLocation>
        <location evidence="1">Membrane</location>
        <topology evidence="1">Multi-pass membrane protein</topology>
    </subcellularLocation>
</comment>
<dbReference type="Proteomes" id="UP000186855">
    <property type="component" value="Unassembled WGS sequence"/>
</dbReference>
<evidence type="ECO:0000256" key="1">
    <source>
        <dbReference type="ARBA" id="ARBA00004141"/>
    </source>
</evidence>
<evidence type="ECO:0000256" key="2">
    <source>
        <dbReference type="ARBA" id="ARBA00022692"/>
    </source>
</evidence>
<dbReference type="AlphaFoldDB" id="A0A1Q8I1Q6"/>
<evidence type="ECO:0000256" key="4">
    <source>
        <dbReference type="ARBA" id="ARBA00023136"/>
    </source>
</evidence>
<keyword evidence="2 5" id="KW-0812">Transmembrane</keyword>
<gene>
    <name evidence="8" type="ORF">BKH30_11095</name>
    <name evidence="7" type="ORF">BKH32_05425</name>
</gene>
<feature type="transmembrane region" description="Helical" evidence="5">
    <location>
        <begin position="59"/>
        <end position="88"/>
    </location>
</feature>
<evidence type="ECO:0000313" key="9">
    <source>
        <dbReference type="Proteomes" id="UP000185736"/>
    </source>
</evidence>
<feature type="transmembrane region" description="Helical" evidence="5">
    <location>
        <begin position="142"/>
        <end position="163"/>
    </location>
</feature>
<proteinExistence type="predicted"/>
<reference evidence="9 10" key="1">
    <citation type="submission" date="2016-12" db="EMBL/GenBank/DDBJ databases">
        <title>Genomic comparison of strains in the 'Actinomyces naeslundii' group.</title>
        <authorList>
            <person name="Mughal S.R."/>
            <person name="Do T."/>
            <person name="Gilbert S.C."/>
            <person name="Witherden E.A."/>
            <person name="Didelot X."/>
            <person name="Beighton D."/>
        </authorList>
    </citation>
    <scope>NUCLEOTIDE SEQUENCE [LARGE SCALE GENOMIC DNA]</scope>
    <source>
        <strain evidence="8 10">S24V</strain>
        <strain evidence="7 9">S64C</strain>
    </source>
</reference>
<evidence type="ECO:0000313" key="10">
    <source>
        <dbReference type="Proteomes" id="UP000186855"/>
    </source>
</evidence>
<comment type="caution">
    <text evidence="7">The sequence shown here is derived from an EMBL/GenBank/DDBJ whole genome shotgun (WGS) entry which is preliminary data.</text>
</comment>
<dbReference type="Proteomes" id="UP000185736">
    <property type="component" value="Unassembled WGS sequence"/>
</dbReference>
<keyword evidence="3 5" id="KW-1133">Transmembrane helix</keyword>
<accession>A0A1Q8I1Q6</accession>
<feature type="transmembrane region" description="Helical" evidence="5">
    <location>
        <begin position="109"/>
        <end position="130"/>
    </location>
</feature>
<dbReference type="EMBL" id="MSGO01000019">
    <property type="protein sequence ID" value="OLL15056.1"/>
    <property type="molecule type" value="Genomic_DNA"/>
</dbReference>
<dbReference type="Pfam" id="PF07291">
    <property type="entry name" value="MauE"/>
    <property type="match status" value="1"/>
</dbReference>
<feature type="domain" description="Methylamine utilisation protein MauE" evidence="6">
    <location>
        <begin position="5"/>
        <end position="126"/>
    </location>
</feature>
<dbReference type="EMBL" id="MSKI01000146">
    <property type="protein sequence ID" value="OLO48753.1"/>
    <property type="molecule type" value="Genomic_DNA"/>
</dbReference>
<evidence type="ECO:0000313" key="7">
    <source>
        <dbReference type="EMBL" id="OLL15056.1"/>
    </source>
</evidence>
<dbReference type="InterPro" id="IPR009908">
    <property type="entry name" value="Methylamine_util_MauE"/>
</dbReference>